<dbReference type="Pfam" id="PF01652">
    <property type="entry name" value="IF4E"/>
    <property type="match status" value="1"/>
</dbReference>
<comment type="subunit">
    <text evidence="11">EIF4F is a multi-subunit complex, the composition of which varies with external and internal environmental conditions. It is composed of at least EIF4A, EIF4E and EIF4G. EIF4E is also known to interact with other partners. In higher plants two isoforms of EIF4F have been identified, named isoform EIF4F and isoform EIF(iso)4F. Isoform EIF4F has subunits p220 and p26, whereas isoform EIF(iso)4F has subunits p82 and p28.</text>
</comment>
<comment type="subcellular location">
    <subcellularLocation>
        <location evidence="2">Cytoplasm</location>
    </subcellularLocation>
    <subcellularLocation>
        <location evidence="1">Nucleus</location>
    </subcellularLocation>
</comment>
<organism evidence="18 19">
    <name type="scientific">Cuscuta epithymum</name>
    <dbReference type="NCBI Taxonomy" id="186058"/>
    <lineage>
        <taxon>Eukaryota</taxon>
        <taxon>Viridiplantae</taxon>
        <taxon>Streptophyta</taxon>
        <taxon>Embryophyta</taxon>
        <taxon>Tracheophyta</taxon>
        <taxon>Spermatophyta</taxon>
        <taxon>Magnoliopsida</taxon>
        <taxon>eudicotyledons</taxon>
        <taxon>Gunneridae</taxon>
        <taxon>Pentapetalae</taxon>
        <taxon>asterids</taxon>
        <taxon>lamiids</taxon>
        <taxon>Solanales</taxon>
        <taxon>Convolvulaceae</taxon>
        <taxon>Cuscuteae</taxon>
        <taxon>Cuscuta</taxon>
        <taxon>Cuscuta subgen. Cuscuta</taxon>
    </lineage>
</organism>
<dbReference type="Proteomes" id="UP001152523">
    <property type="component" value="Unassembled WGS sequence"/>
</dbReference>
<dbReference type="InterPro" id="IPR001040">
    <property type="entry name" value="TIF_eIF_4E"/>
</dbReference>
<dbReference type="GO" id="GO:0000340">
    <property type="term" value="F:RNA 7-methylguanosine cap binding"/>
    <property type="evidence" value="ECO:0007669"/>
    <property type="project" value="TreeGrafter"/>
</dbReference>
<evidence type="ECO:0000256" key="12">
    <source>
        <dbReference type="ARBA" id="ARBA00030245"/>
    </source>
</evidence>
<evidence type="ECO:0000256" key="10">
    <source>
        <dbReference type="ARBA" id="ARBA00023242"/>
    </source>
</evidence>
<keyword evidence="19" id="KW-1185">Reference proteome</keyword>
<dbReference type="GO" id="GO:0016281">
    <property type="term" value="C:eukaryotic translation initiation factor 4F complex"/>
    <property type="evidence" value="ECO:0007669"/>
    <property type="project" value="TreeGrafter"/>
</dbReference>
<keyword evidence="8 16" id="KW-0648">Protein biosynthesis</keyword>
<evidence type="ECO:0000256" key="11">
    <source>
        <dbReference type="ARBA" id="ARBA00025991"/>
    </source>
</evidence>
<reference evidence="18" key="1">
    <citation type="submission" date="2022-07" db="EMBL/GenBank/DDBJ databases">
        <authorList>
            <person name="Macas J."/>
            <person name="Novak P."/>
            <person name="Neumann P."/>
        </authorList>
    </citation>
    <scope>NUCLEOTIDE SEQUENCE</scope>
</reference>
<dbReference type="GO" id="GO:0009615">
    <property type="term" value="P:response to virus"/>
    <property type="evidence" value="ECO:0007669"/>
    <property type="project" value="UniProtKB-ARBA"/>
</dbReference>
<evidence type="ECO:0000256" key="17">
    <source>
        <dbReference type="SAM" id="MobiDB-lite"/>
    </source>
</evidence>
<dbReference type="InterPro" id="IPR023398">
    <property type="entry name" value="TIF_eIF4e-like"/>
</dbReference>
<evidence type="ECO:0000256" key="14">
    <source>
        <dbReference type="ARBA" id="ARBA00041627"/>
    </source>
</evidence>
<protein>
    <recommendedName>
        <fullName evidence="13">Eukaryotic translation initiation factor isoform 4E</fullName>
    </recommendedName>
    <alternativeName>
        <fullName evidence="14">eIF-(iso)4F 25 kDa subunit</fullName>
    </alternativeName>
    <alternativeName>
        <fullName evidence="15">eIF-(iso)4F p28 subunit</fullName>
    </alternativeName>
    <alternativeName>
        <fullName evidence="12">mRNA cap-binding protein</fullName>
    </alternativeName>
</protein>
<evidence type="ECO:0000313" key="18">
    <source>
        <dbReference type="EMBL" id="CAH9091838.1"/>
    </source>
</evidence>
<evidence type="ECO:0000256" key="9">
    <source>
        <dbReference type="ARBA" id="ARBA00023157"/>
    </source>
</evidence>
<accession>A0AAV0D4A1</accession>
<evidence type="ECO:0000256" key="13">
    <source>
        <dbReference type="ARBA" id="ARBA00039832"/>
    </source>
</evidence>
<comment type="similarity">
    <text evidence="3 16">Belongs to the eukaryotic initiation factor 4E family.</text>
</comment>
<dbReference type="Gene3D" id="3.30.760.10">
    <property type="entry name" value="RNA Cap, Translation Initiation Factor Eif4e"/>
    <property type="match status" value="1"/>
</dbReference>
<evidence type="ECO:0000256" key="6">
    <source>
        <dbReference type="ARBA" id="ARBA00022845"/>
    </source>
</evidence>
<dbReference type="PROSITE" id="PS00813">
    <property type="entry name" value="IF4E"/>
    <property type="match status" value="1"/>
</dbReference>
<gene>
    <name evidence="18" type="ORF">CEPIT_LOCUS11860</name>
</gene>
<feature type="region of interest" description="Disordered" evidence="17">
    <location>
        <begin position="1"/>
        <end position="24"/>
    </location>
</feature>
<keyword evidence="9" id="KW-1015">Disulfide bond</keyword>
<evidence type="ECO:0000256" key="7">
    <source>
        <dbReference type="ARBA" id="ARBA00022884"/>
    </source>
</evidence>
<feature type="compositionally biased region" description="Low complexity" evidence="17">
    <location>
        <begin position="1"/>
        <end position="22"/>
    </location>
</feature>
<evidence type="ECO:0000256" key="16">
    <source>
        <dbReference type="RuleBase" id="RU004374"/>
    </source>
</evidence>
<dbReference type="GO" id="GO:0003743">
    <property type="term" value="F:translation initiation factor activity"/>
    <property type="evidence" value="ECO:0007669"/>
    <property type="project" value="UniProtKB-KW"/>
</dbReference>
<evidence type="ECO:0000256" key="1">
    <source>
        <dbReference type="ARBA" id="ARBA00004123"/>
    </source>
</evidence>
<proteinExistence type="inferred from homology"/>
<evidence type="ECO:0000256" key="2">
    <source>
        <dbReference type="ARBA" id="ARBA00004496"/>
    </source>
</evidence>
<dbReference type="GO" id="GO:0005634">
    <property type="term" value="C:nucleus"/>
    <property type="evidence" value="ECO:0007669"/>
    <property type="project" value="UniProtKB-SubCell"/>
</dbReference>
<dbReference type="InterPro" id="IPR019770">
    <property type="entry name" value="TIF_eIF_4E_CS"/>
</dbReference>
<keyword evidence="10" id="KW-0539">Nucleus</keyword>
<dbReference type="FunFam" id="3.30.760.10:FF:000003">
    <property type="entry name" value="Eukaryotic translation initiation factor 4E"/>
    <property type="match status" value="1"/>
</dbReference>
<evidence type="ECO:0000313" key="19">
    <source>
        <dbReference type="Proteomes" id="UP001152523"/>
    </source>
</evidence>
<evidence type="ECO:0000256" key="8">
    <source>
        <dbReference type="ARBA" id="ARBA00022917"/>
    </source>
</evidence>
<dbReference type="EMBL" id="CAMAPF010000069">
    <property type="protein sequence ID" value="CAH9091838.1"/>
    <property type="molecule type" value="Genomic_DNA"/>
</dbReference>
<keyword evidence="6" id="KW-0810">Translation regulation</keyword>
<name>A0AAV0D4A1_9ASTE</name>
<comment type="caution">
    <text evidence="18">The sequence shown here is derived from an EMBL/GenBank/DDBJ whole genome shotgun (WGS) entry which is preliminary data.</text>
</comment>
<evidence type="ECO:0000256" key="3">
    <source>
        <dbReference type="ARBA" id="ARBA00009860"/>
    </source>
</evidence>
<dbReference type="SUPFAM" id="SSF55418">
    <property type="entry name" value="eIF4e-like"/>
    <property type="match status" value="1"/>
</dbReference>
<keyword evidence="4" id="KW-0963">Cytoplasm</keyword>
<sequence>METDTAAESAEAPVAAAVETPSNQPHKLERKWTLWFDNQSKPKPGAAWGSSMRKIYTFDTVEEFWCLYDQIIKPGEVPLNADFHLFKAGIEPKWEDPECANGGKWTVIISRKPNLDTMWLETLLALIGERFDETEEICGVVASVRQRQDRLSLWTKNAANEAAQMAIGKKWKELLDVTEKISYSFHDDSKSRSAKSRYSV</sequence>
<keyword evidence="7 16" id="KW-0694">RNA-binding</keyword>
<evidence type="ECO:0000256" key="15">
    <source>
        <dbReference type="ARBA" id="ARBA00042903"/>
    </source>
</evidence>
<keyword evidence="5 16" id="KW-0396">Initiation factor</keyword>
<dbReference type="AlphaFoldDB" id="A0AAV0D4A1"/>
<evidence type="ECO:0000256" key="5">
    <source>
        <dbReference type="ARBA" id="ARBA00022540"/>
    </source>
</evidence>
<dbReference type="PANTHER" id="PTHR11960">
    <property type="entry name" value="EUKARYOTIC TRANSLATION INITIATION FACTOR 4E RELATED"/>
    <property type="match status" value="1"/>
</dbReference>
<evidence type="ECO:0000256" key="4">
    <source>
        <dbReference type="ARBA" id="ARBA00022490"/>
    </source>
</evidence>
<dbReference type="GO" id="GO:0006417">
    <property type="term" value="P:regulation of translation"/>
    <property type="evidence" value="ECO:0007669"/>
    <property type="project" value="UniProtKB-KW"/>
</dbReference>
<dbReference type="PANTHER" id="PTHR11960:SF60">
    <property type="entry name" value="EUKARYOTIC TRANSLATION INITIATION FACTOR ISOFORM 4E-2"/>
    <property type="match status" value="1"/>
</dbReference>